<evidence type="ECO:0000256" key="13">
    <source>
        <dbReference type="PIRNR" id="PIRNR002811"/>
    </source>
</evidence>
<keyword evidence="4 12" id="KW-0548">Nucleotidyltransferase</keyword>
<dbReference type="HAMAP" id="MF_00974">
    <property type="entry name" value="DNA_primase_DnaG"/>
    <property type="match status" value="1"/>
</dbReference>
<comment type="similarity">
    <text evidence="12 13">Belongs to the DnaG primase family.</text>
</comment>
<keyword evidence="10 12" id="KW-0238">DNA-binding</keyword>
<dbReference type="PANTHER" id="PTHR30313">
    <property type="entry name" value="DNA PRIMASE"/>
    <property type="match status" value="1"/>
</dbReference>
<dbReference type="Pfam" id="PF10410">
    <property type="entry name" value="DnaB_bind"/>
    <property type="match status" value="1"/>
</dbReference>
<keyword evidence="8 12" id="KW-0862">Zinc</keyword>
<feature type="domain" description="Toprim" evidence="15">
    <location>
        <begin position="259"/>
        <end position="340"/>
    </location>
</feature>
<keyword evidence="9" id="KW-0460">Magnesium</keyword>
<keyword evidence="3 12" id="KW-0808">Transferase</keyword>
<reference evidence="16 19" key="2">
    <citation type="submission" date="2019-02" db="EMBL/GenBank/DDBJ databases">
        <title>Complete genome sequence of Desulfobacter hydrogenophilus AcRS1.</title>
        <authorList>
            <person name="Marietou A."/>
            <person name="Lund M.B."/>
            <person name="Marshall I.P.G."/>
            <person name="Schreiber L."/>
            <person name="Jorgensen B."/>
        </authorList>
    </citation>
    <scope>NUCLEOTIDE SEQUENCE [LARGE SCALE GENOMIC DNA]</scope>
    <source>
        <strain evidence="16 19">AcRS1</strain>
    </source>
</reference>
<dbReference type="Gene3D" id="3.90.980.10">
    <property type="entry name" value="DNA primase, catalytic core, N-terminal domain"/>
    <property type="match status" value="1"/>
</dbReference>
<keyword evidence="19" id="KW-1185">Reference proteome</keyword>
<dbReference type="FunFam" id="3.90.580.10:FF:000001">
    <property type="entry name" value="DNA primase"/>
    <property type="match status" value="1"/>
</dbReference>
<evidence type="ECO:0000256" key="12">
    <source>
        <dbReference type="HAMAP-Rule" id="MF_00974"/>
    </source>
</evidence>
<dbReference type="AlphaFoldDB" id="A0A328FA80"/>
<dbReference type="InterPro" id="IPR030846">
    <property type="entry name" value="DnaG_bac"/>
</dbReference>
<dbReference type="GO" id="GO:0005737">
    <property type="term" value="C:cytoplasm"/>
    <property type="evidence" value="ECO:0007669"/>
    <property type="project" value="TreeGrafter"/>
</dbReference>
<dbReference type="InterPro" id="IPR006295">
    <property type="entry name" value="DNA_primase_DnaG"/>
</dbReference>
<dbReference type="OrthoDB" id="9803773at2"/>
<evidence type="ECO:0000313" key="16">
    <source>
        <dbReference type="EMBL" id="QBH14171.1"/>
    </source>
</evidence>
<dbReference type="InterPro" id="IPR013264">
    <property type="entry name" value="DNAG_N"/>
</dbReference>
<dbReference type="CDD" id="cd03364">
    <property type="entry name" value="TOPRIM_DnaG_primases"/>
    <property type="match status" value="1"/>
</dbReference>
<dbReference type="SMART" id="SM00400">
    <property type="entry name" value="ZnF_CHCC"/>
    <property type="match status" value="1"/>
</dbReference>
<evidence type="ECO:0000256" key="7">
    <source>
        <dbReference type="ARBA" id="ARBA00022771"/>
    </source>
</evidence>
<evidence type="ECO:0000313" key="18">
    <source>
        <dbReference type="Proteomes" id="UP000248798"/>
    </source>
</evidence>
<comment type="cofactor">
    <cofactor evidence="12 13 14">
        <name>Zn(2+)</name>
        <dbReference type="ChEBI" id="CHEBI:29105"/>
    </cofactor>
    <text evidence="12 13 14">Binds 1 zinc ion per monomer.</text>
</comment>
<dbReference type="PROSITE" id="PS50880">
    <property type="entry name" value="TOPRIM"/>
    <property type="match status" value="1"/>
</dbReference>
<dbReference type="FunFam" id="3.40.1360.10:FF:000002">
    <property type="entry name" value="DNA primase"/>
    <property type="match status" value="1"/>
</dbReference>
<evidence type="ECO:0000256" key="2">
    <source>
        <dbReference type="ARBA" id="ARBA00022515"/>
    </source>
</evidence>
<accession>A0A328FA80</accession>
<dbReference type="GO" id="GO:1990077">
    <property type="term" value="C:primosome complex"/>
    <property type="evidence" value="ECO:0007669"/>
    <property type="project" value="UniProtKB-KW"/>
</dbReference>
<comment type="domain">
    <text evidence="12">Contains an N-terminal zinc-binding domain, a central core domain that contains the primase activity, and a C-terminal DnaB-binding domain.</text>
</comment>
<dbReference type="Pfam" id="PF08275">
    <property type="entry name" value="DNAG_N"/>
    <property type="match status" value="1"/>
</dbReference>
<evidence type="ECO:0000256" key="3">
    <source>
        <dbReference type="ARBA" id="ARBA00022679"/>
    </source>
</evidence>
<evidence type="ECO:0000256" key="4">
    <source>
        <dbReference type="ARBA" id="ARBA00022695"/>
    </source>
</evidence>
<dbReference type="InterPro" id="IPR050219">
    <property type="entry name" value="DnaG_primase"/>
</dbReference>
<dbReference type="Pfam" id="PF13155">
    <property type="entry name" value="Toprim_2"/>
    <property type="match status" value="1"/>
</dbReference>
<evidence type="ECO:0000313" key="19">
    <source>
        <dbReference type="Proteomes" id="UP000293902"/>
    </source>
</evidence>
<evidence type="ECO:0000259" key="15">
    <source>
        <dbReference type="PROSITE" id="PS50880"/>
    </source>
</evidence>
<comment type="catalytic activity">
    <reaction evidence="12">
        <text>ssDNA + n NTP = ssDNA/pppN(pN)n-1 hybrid + (n-1) diphosphate.</text>
        <dbReference type="EC" id="2.7.7.101"/>
    </reaction>
</comment>
<evidence type="ECO:0000256" key="10">
    <source>
        <dbReference type="ARBA" id="ARBA00023125"/>
    </source>
</evidence>
<dbReference type="RefSeq" id="WP_111957352.1">
    <property type="nucleotide sequence ID" value="NZ_CP036313.1"/>
</dbReference>
<dbReference type="EC" id="2.7.7.101" evidence="12"/>
<dbReference type="GO" id="GO:0006269">
    <property type="term" value="P:DNA replication, synthesis of primer"/>
    <property type="evidence" value="ECO:0007669"/>
    <property type="project" value="UniProtKB-UniRule"/>
</dbReference>
<evidence type="ECO:0000256" key="8">
    <source>
        <dbReference type="ARBA" id="ARBA00022833"/>
    </source>
</evidence>
<dbReference type="Proteomes" id="UP000248798">
    <property type="component" value="Unassembled WGS sequence"/>
</dbReference>
<comment type="function">
    <text evidence="12 13">RNA polymerase that catalyzes the synthesis of short RNA molecules used as primers for DNA polymerase during DNA replication.</text>
</comment>
<dbReference type="InterPro" id="IPR034151">
    <property type="entry name" value="TOPRIM_DnaG_bac"/>
</dbReference>
<proteinExistence type="inferred from homology"/>
<evidence type="ECO:0000313" key="17">
    <source>
        <dbReference type="EMBL" id="RAM01541.1"/>
    </source>
</evidence>
<dbReference type="SUPFAM" id="SSF56731">
    <property type="entry name" value="DNA primase core"/>
    <property type="match status" value="1"/>
</dbReference>
<feature type="zinc finger region" description="CHC2-type" evidence="12 14">
    <location>
        <begin position="38"/>
        <end position="62"/>
    </location>
</feature>
<dbReference type="GO" id="GO:0000428">
    <property type="term" value="C:DNA-directed RNA polymerase complex"/>
    <property type="evidence" value="ECO:0007669"/>
    <property type="project" value="UniProtKB-KW"/>
</dbReference>
<dbReference type="Gene3D" id="3.40.1360.10">
    <property type="match status" value="1"/>
</dbReference>
<dbReference type="NCBIfam" id="TIGR01391">
    <property type="entry name" value="dnaG"/>
    <property type="match status" value="1"/>
</dbReference>
<keyword evidence="6 12" id="KW-0479">Metal-binding</keyword>
<dbReference type="GO" id="GO:0008270">
    <property type="term" value="F:zinc ion binding"/>
    <property type="evidence" value="ECO:0007669"/>
    <property type="project" value="UniProtKB-UniRule"/>
</dbReference>
<reference evidence="17 18" key="1">
    <citation type="submission" date="2018-06" db="EMBL/GenBank/DDBJ databases">
        <title>Complete Genome Sequence of Desulfobacter hydrogenophilus (DSM3380).</title>
        <authorList>
            <person name="Marietou A."/>
            <person name="Schreiber L."/>
            <person name="Marshall I."/>
            <person name="Jorgensen B."/>
        </authorList>
    </citation>
    <scope>NUCLEOTIDE SEQUENCE [LARGE SCALE GENOMIC DNA]</scope>
    <source>
        <strain evidence="17 18">DSM 3380</strain>
    </source>
</reference>
<evidence type="ECO:0000256" key="14">
    <source>
        <dbReference type="PIRSR" id="PIRSR002811-1"/>
    </source>
</evidence>
<keyword evidence="11 12" id="KW-0804">Transcription</keyword>
<dbReference type="Pfam" id="PF01807">
    <property type="entry name" value="Zn_ribbon_DnaG"/>
    <property type="match status" value="1"/>
</dbReference>
<evidence type="ECO:0000256" key="1">
    <source>
        <dbReference type="ARBA" id="ARBA00022478"/>
    </source>
</evidence>
<keyword evidence="5 12" id="KW-0235">DNA replication</keyword>
<organism evidence="17 18">
    <name type="scientific">Desulfobacter hydrogenophilus</name>
    <dbReference type="NCBI Taxonomy" id="2291"/>
    <lineage>
        <taxon>Bacteria</taxon>
        <taxon>Pseudomonadati</taxon>
        <taxon>Thermodesulfobacteriota</taxon>
        <taxon>Desulfobacteria</taxon>
        <taxon>Desulfobacterales</taxon>
        <taxon>Desulfobacteraceae</taxon>
        <taxon>Desulfobacter</taxon>
    </lineage>
</organism>
<keyword evidence="1 12" id="KW-0240">DNA-directed RNA polymerase</keyword>
<dbReference type="PIRSF" id="PIRSF002811">
    <property type="entry name" value="DnaG"/>
    <property type="match status" value="1"/>
</dbReference>
<dbReference type="EMBL" id="CP036313">
    <property type="protein sequence ID" value="QBH14171.1"/>
    <property type="molecule type" value="Genomic_DNA"/>
</dbReference>
<protein>
    <recommendedName>
        <fullName evidence="12 13">DNA primase</fullName>
        <ecNumber evidence="12">2.7.7.101</ecNumber>
    </recommendedName>
</protein>
<dbReference type="InterPro" id="IPR006171">
    <property type="entry name" value="TOPRIM_dom"/>
</dbReference>
<dbReference type="SMART" id="SM00493">
    <property type="entry name" value="TOPRIM"/>
    <property type="match status" value="1"/>
</dbReference>
<name>A0A328FA80_9BACT</name>
<dbReference type="InterPro" id="IPR019475">
    <property type="entry name" value="DNA_primase_DnaB-bd"/>
</dbReference>
<evidence type="ECO:0000256" key="11">
    <source>
        <dbReference type="ARBA" id="ARBA00023163"/>
    </source>
</evidence>
<dbReference type="EMBL" id="QLNI01000025">
    <property type="protein sequence ID" value="RAM01541.1"/>
    <property type="molecule type" value="Genomic_DNA"/>
</dbReference>
<dbReference type="InterPro" id="IPR036977">
    <property type="entry name" value="DNA_primase_Znf_CHC2"/>
</dbReference>
<evidence type="ECO:0000256" key="5">
    <source>
        <dbReference type="ARBA" id="ARBA00022705"/>
    </source>
</evidence>
<dbReference type="Gene3D" id="3.90.580.10">
    <property type="entry name" value="Zinc finger, CHC2-type domain"/>
    <property type="match status" value="1"/>
</dbReference>
<dbReference type="Proteomes" id="UP000293902">
    <property type="component" value="Chromosome"/>
</dbReference>
<dbReference type="GO" id="GO:0003677">
    <property type="term" value="F:DNA binding"/>
    <property type="evidence" value="ECO:0007669"/>
    <property type="project" value="UniProtKB-KW"/>
</dbReference>
<sequence length="593" mass="66910">MMIPEEKIAEIIAASDIFDIVSEAVILKKSGRNFFGLCPFHSEKSPSFSVNPDKQIFHCFGCGVGGNVLSFVMKYHGISFPEAARMLARKYNIVIETQKMSPEQRKAVHTRESLFRLNKRVMQVYAGFLKDTLKGDCARQYLERRGTSKQIIEQFQLGYSPDAWDAIVNILKKEKVARGVAVSSGLVLEKKQKNGFYDRFRNRLMFPIFDINMQVAGFGGRVMDDSMPKYMNSPESPVYSKSRILYGLHAAKQACRRQGQVFIVEGYFDFLSLYQHGIKNSVASLGTALTREHVRILKGYATTMTLVFDSDEAGIKAAKRSIDIFVQEGIDTRILVLPENNDPDSYVMAHGGDAFLKLADTAKTVMQFLLQLALDTYGTSVEGRIKVLDEMKRHLAMIQDYAVRSIYVRELAETLNIDEKAVLAKVKNAYEKQVNRQARGPLIPDVDDTSKSVLESDPREKQILSMMLHWPELISVAVEKKVLPSFYSKQLERLGRLIIDNGTNTQNIVSAVMARVETDEDRQLIASMAMEDYTGVQDSAQTFAVLVNRVIKIKNKTDRVIVSELTKAKEGCDVDVIALLKLKQQQIRQLHNS</sequence>
<dbReference type="InterPro" id="IPR037068">
    <property type="entry name" value="DNA_primase_core_N_sf"/>
</dbReference>
<comment type="subunit">
    <text evidence="12">Monomer. Interacts with DnaB.</text>
</comment>
<evidence type="ECO:0000256" key="6">
    <source>
        <dbReference type="ARBA" id="ARBA00022723"/>
    </source>
</evidence>
<keyword evidence="2 12" id="KW-0639">Primosome</keyword>
<keyword evidence="7 12" id="KW-0863">Zinc-finger</keyword>
<dbReference type="SUPFAM" id="SSF57783">
    <property type="entry name" value="Zinc beta-ribbon"/>
    <property type="match status" value="1"/>
</dbReference>
<dbReference type="GO" id="GO:0003899">
    <property type="term" value="F:DNA-directed RNA polymerase activity"/>
    <property type="evidence" value="ECO:0007669"/>
    <property type="project" value="UniProtKB-UniRule"/>
</dbReference>
<evidence type="ECO:0000256" key="9">
    <source>
        <dbReference type="ARBA" id="ARBA00022842"/>
    </source>
</evidence>
<dbReference type="InterPro" id="IPR002694">
    <property type="entry name" value="Znf_CHC2"/>
</dbReference>
<gene>
    <name evidence="12" type="primary">dnaG</name>
    <name evidence="17" type="ORF">DO021_13020</name>
    <name evidence="16" type="ORF">EYB58_15365</name>
</gene>
<dbReference type="PANTHER" id="PTHR30313:SF2">
    <property type="entry name" value="DNA PRIMASE"/>
    <property type="match status" value="1"/>
</dbReference>